<organism evidence="2 3">
    <name type="scientific">Bradyrhizobium denitrificans</name>
    <dbReference type="NCBI Taxonomy" id="2734912"/>
    <lineage>
        <taxon>Bacteria</taxon>
        <taxon>Pseudomonadati</taxon>
        <taxon>Pseudomonadota</taxon>
        <taxon>Alphaproteobacteria</taxon>
        <taxon>Hyphomicrobiales</taxon>
        <taxon>Nitrobacteraceae</taxon>
        <taxon>Bradyrhizobium</taxon>
    </lineage>
</organism>
<evidence type="ECO:0000256" key="1">
    <source>
        <dbReference type="SAM" id="SignalP"/>
    </source>
</evidence>
<comment type="caution">
    <text evidence="2">The sequence shown here is derived from an EMBL/GenBank/DDBJ whole genome shotgun (WGS) entry which is preliminary data.</text>
</comment>
<keyword evidence="3" id="KW-1185">Reference proteome</keyword>
<feature type="signal peptide" evidence="1">
    <location>
        <begin position="1"/>
        <end position="23"/>
    </location>
</feature>
<dbReference type="EMBL" id="JAFCLK010000015">
    <property type="protein sequence ID" value="MBR1137595.1"/>
    <property type="molecule type" value="Genomic_DNA"/>
</dbReference>
<proteinExistence type="predicted"/>
<keyword evidence="1" id="KW-0732">Signal</keyword>
<protein>
    <submittedName>
        <fullName evidence="2">Uncharacterized protein</fullName>
    </submittedName>
</protein>
<reference evidence="3" key="1">
    <citation type="journal article" date="2021" name="ISME J.">
        <title>Evolutionary origin and ecological implication of a unique nif island in free-living Bradyrhizobium lineages.</title>
        <authorList>
            <person name="Tao J."/>
        </authorList>
    </citation>
    <scope>NUCLEOTIDE SEQUENCE [LARGE SCALE GENOMIC DNA]</scope>
    <source>
        <strain evidence="3">SZCCT0094</strain>
    </source>
</reference>
<evidence type="ECO:0000313" key="2">
    <source>
        <dbReference type="EMBL" id="MBR1137595.1"/>
    </source>
</evidence>
<sequence length="243" mass="27197">MQCIFVMALVALAAAIVPAAASADIPYAMSEHPSQDGRCKGDPGKADLDRDEQACLDQLKDIVRRHGKALEVTFRDGFTRSYVTRLPDDLPGHEGNSVEYKLVGYFPEHGLLLIEIGYWEGVEWMLLRLDRGTETKIHSPPHYSPSHRWLFSVCSSDGPSGCGNGMDIVAAPFDLKMHGWNYLVPDDDYTLYEFAGWDGDDRVKLVATFKVGAEMKPFPASIERVNGAWQLKLPKQHRPPPRR</sequence>
<accession>A0ABS5G8E3</accession>
<feature type="chain" id="PRO_5045954816" evidence="1">
    <location>
        <begin position="24"/>
        <end position="243"/>
    </location>
</feature>
<evidence type="ECO:0000313" key="3">
    <source>
        <dbReference type="Proteomes" id="UP001314635"/>
    </source>
</evidence>
<name>A0ABS5G8E3_9BRAD</name>
<dbReference type="Proteomes" id="UP001314635">
    <property type="component" value="Unassembled WGS sequence"/>
</dbReference>
<gene>
    <name evidence="2" type="ORF">JQ619_17645</name>
</gene>